<evidence type="ECO:0008006" key="2">
    <source>
        <dbReference type="Google" id="ProtNLM"/>
    </source>
</evidence>
<dbReference type="PROSITE" id="PS51318">
    <property type="entry name" value="TAT"/>
    <property type="match status" value="1"/>
</dbReference>
<protein>
    <recommendedName>
        <fullName evidence="2">FecR protein domain-containing protein</fullName>
    </recommendedName>
</protein>
<reference evidence="1" key="1">
    <citation type="journal article" date="2023" name="Nat. Microbiol.">
        <title>Enrichment and characterization of a nitric oxide-reducing microbial community in a continuous bioreactor.</title>
        <authorList>
            <person name="Garrido-Amador P."/>
            <person name="Stortenbeker N."/>
            <person name="Wessels H.J.C.T."/>
            <person name="Speth D.R."/>
            <person name="Garcia-Heredia I."/>
            <person name="Kartal B."/>
        </authorList>
    </citation>
    <scope>NUCLEOTIDE SEQUENCE</scope>
    <source>
        <strain evidence="1">MAG1</strain>
    </source>
</reference>
<dbReference type="AlphaFoldDB" id="A0AA49IVI3"/>
<dbReference type="InterPro" id="IPR006311">
    <property type="entry name" value="TAT_signal"/>
</dbReference>
<accession>A0AA49IVI3</accession>
<gene>
    <name evidence="1" type="ORF">OHM77_00280</name>
</gene>
<sequence length="221" mass="23383">MTTRRDHLKRLAAAGLLGTGGAMGFMQRALAAGANPVPPGLHRLSGSVTMNGVPARAGQLVRPGDTIITGADGEAIYVIGSDAFLQRGGTTVSFGATAADFMRVLTGRILSVFGKGDRRITVSTATIGIRGTGCYIEAEAAKTYFCLCYGEVDIVPAAAPRERATYATTHHDHPLYIHNDPAMPTSMVPATVINHTDAELTMLENLVGRWPPFYGRSGGFY</sequence>
<dbReference type="EMBL" id="CP107246">
    <property type="protein sequence ID" value="WIM05757.1"/>
    <property type="molecule type" value="Genomic_DNA"/>
</dbReference>
<proteinExistence type="predicted"/>
<dbReference type="KEGG" id="npv:OHM77_00280"/>
<evidence type="ECO:0000313" key="1">
    <source>
        <dbReference type="EMBL" id="WIM05757.1"/>
    </source>
</evidence>
<organism evidence="1">
    <name type="scientific">Candidatus Nitricoxidivorans perseverans</name>
    <dbReference type="NCBI Taxonomy" id="2975601"/>
    <lineage>
        <taxon>Bacteria</taxon>
        <taxon>Pseudomonadati</taxon>
        <taxon>Pseudomonadota</taxon>
        <taxon>Betaproteobacteria</taxon>
        <taxon>Nitrosomonadales</taxon>
        <taxon>Sterolibacteriaceae</taxon>
        <taxon>Candidatus Nitricoxidivorans</taxon>
    </lineage>
</organism>
<name>A0AA49IVI3_9PROT</name>
<dbReference type="Proteomes" id="UP001234916">
    <property type="component" value="Chromosome"/>
</dbReference>